<keyword evidence="5" id="KW-1185">Reference proteome</keyword>
<dbReference type="GO" id="GO:0004519">
    <property type="term" value="F:endonuclease activity"/>
    <property type="evidence" value="ECO:0007669"/>
    <property type="project" value="UniProtKB-KW"/>
</dbReference>
<dbReference type="OrthoDB" id="4379271at2"/>
<proteinExistence type="inferred from homology"/>
<dbReference type="InterPro" id="IPR002711">
    <property type="entry name" value="HNH"/>
</dbReference>
<dbReference type="Pfam" id="PF02720">
    <property type="entry name" value="DUF222"/>
    <property type="match status" value="1"/>
</dbReference>
<protein>
    <submittedName>
        <fullName evidence="4">HNH endonuclease</fullName>
    </submittedName>
</protein>
<feature type="domain" description="HNH nuclease" evidence="3">
    <location>
        <begin position="397"/>
        <end position="449"/>
    </location>
</feature>
<feature type="region of interest" description="Disordered" evidence="2">
    <location>
        <begin position="318"/>
        <end position="345"/>
    </location>
</feature>
<accession>A0A2S0KFU9</accession>
<keyword evidence="4" id="KW-0378">Hydrolase</keyword>
<gene>
    <name evidence="4" type="ORF">C6V83_09905</name>
</gene>
<name>A0A2S0KFU9_9ACTN</name>
<dbReference type="Proteomes" id="UP000239814">
    <property type="component" value="Chromosome"/>
</dbReference>
<sequence>MDAVTLVAMADALSDELTEGVARDRPGDAEPSGLGEFLTRARAVDDDREVLAVAAALLRLRNVVDHGLACAVAAAERMAIPARKRVRSGAALLMGLGAAPAVAMRAARLGSAVDRVEVVSRGMRDGAVSAEFGDAVVRGMSHVDRRVDGISDAEREAVITSLMVQTTPAQVAAKAREWAIAMSPEEADEGRPPVAEDAELNEMTLRRSDDGRVEATLDLDVLAGEELFSAIDPLCRPVPDADGSPDPRSAAQRRADALGEVVRTYLSGSNRPESGGVLPHVTLIVPVAATGLVVRDEGARRAAEGTAGAVVERVDVTAVSEESGAEGTAEERAGRAGASGGDGRGRLPRVPTLGFCGAVSARTAELVMCEAAVCASLVSGEGVPLFVGREARLMTPGIRKALAIRDRGCAFPGCGAPVSHCDAHHAVEWKDGGPTSLDNGVLLCRRHHGWIHRLGWEVYIGADRHPWFVPPVDPEHPDRDREPMRSNARRTLTCLPGAA</sequence>
<dbReference type="InterPro" id="IPR003870">
    <property type="entry name" value="DUF222"/>
</dbReference>
<evidence type="ECO:0000256" key="2">
    <source>
        <dbReference type="SAM" id="MobiDB-lite"/>
    </source>
</evidence>
<organism evidence="4 5">
    <name type="scientific">Gordonia iterans</name>
    <dbReference type="NCBI Taxonomy" id="1004901"/>
    <lineage>
        <taxon>Bacteria</taxon>
        <taxon>Bacillati</taxon>
        <taxon>Actinomycetota</taxon>
        <taxon>Actinomycetes</taxon>
        <taxon>Mycobacteriales</taxon>
        <taxon>Gordoniaceae</taxon>
        <taxon>Gordonia</taxon>
    </lineage>
</organism>
<evidence type="ECO:0000259" key="3">
    <source>
        <dbReference type="SMART" id="SM00507"/>
    </source>
</evidence>
<comment type="similarity">
    <text evidence="1">Belongs to the Rv1128c/1148c/1588c/1702c/1945/3466 family.</text>
</comment>
<dbReference type="CDD" id="cd00085">
    <property type="entry name" value="HNHc"/>
    <property type="match status" value="1"/>
</dbReference>
<dbReference type="GO" id="GO:0003676">
    <property type="term" value="F:nucleic acid binding"/>
    <property type="evidence" value="ECO:0007669"/>
    <property type="project" value="InterPro"/>
</dbReference>
<evidence type="ECO:0000256" key="1">
    <source>
        <dbReference type="ARBA" id="ARBA00023450"/>
    </source>
</evidence>
<reference evidence="4 5" key="1">
    <citation type="submission" date="2018-03" db="EMBL/GenBank/DDBJ databases">
        <title>Characteristics and genome of n-alkane degrading marine bacteria Gordonia iterans isolated from crude oil contaminated in Tae-an, South Korea.</title>
        <authorList>
            <person name="Lee S.-S."/>
            <person name="Kim H."/>
        </authorList>
    </citation>
    <scope>NUCLEOTIDE SEQUENCE [LARGE SCALE GENOMIC DNA]</scope>
    <source>
        <strain evidence="4 5">Co17</strain>
    </source>
</reference>
<dbReference type="GO" id="GO:0008270">
    <property type="term" value="F:zinc ion binding"/>
    <property type="evidence" value="ECO:0007669"/>
    <property type="project" value="InterPro"/>
</dbReference>
<dbReference type="AlphaFoldDB" id="A0A2S0KFU9"/>
<dbReference type="Pfam" id="PF01844">
    <property type="entry name" value="HNH"/>
    <property type="match status" value="1"/>
</dbReference>
<dbReference type="InterPro" id="IPR003615">
    <property type="entry name" value="HNH_nuc"/>
</dbReference>
<dbReference type="EMBL" id="CP027433">
    <property type="protein sequence ID" value="AVM00543.1"/>
    <property type="molecule type" value="Genomic_DNA"/>
</dbReference>
<dbReference type="KEGG" id="git:C6V83_09905"/>
<keyword evidence="4" id="KW-0540">Nuclease</keyword>
<evidence type="ECO:0000313" key="4">
    <source>
        <dbReference type="EMBL" id="AVM00543.1"/>
    </source>
</evidence>
<keyword evidence="4" id="KW-0255">Endonuclease</keyword>
<dbReference type="SMART" id="SM00507">
    <property type="entry name" value="HNHc"/>
    <property type="match status" value="1"/>
</dbReference>
<evidence type="ECO:0000313" key="5">
    <source>
        <dbReference type="Proteomes" id="UP000239814"/>
    </source>
</evidence>